<dbReference type="GO" id="GO:0016620">
    <property type="term" value="F:oxidoreductase activity, acting on the aldehyde or oxo group of donors, NAD or NADP as acceptor"/>
    <property type="evidence" value="ECO:0007669"/>
    <property type="project" value="InterPro"/>
</dbReference>
<dbReference type="Gene3D" id="3.40.309.10">
    <property type="entry name" value="Aldehyde Dehydrogenase, Chain A, domain 2"/>
    <property type="match status" value="1"/>
</dbReference>
<feature type="domain" description="Aldehyde dehydrogenase" evidence="3">
    <location>
        <begin position="13"/>
        <end position="446"/>
    </location>
</feature>
<proteinExistence type="predicted"/>
<dbReference type="Proteomes" id="UP001236014">
    <property type="component" value="Chromosome"/>
</dbReference>
<dbReference type="InterPro" id="IPR015590">
    <property type="entry name" value="Aldehyde_DH_dom"/>
</dbReference>
<dbReference type="PANTHER" id="PTHR43353">
    <property type="entry name" value="SUCCINATE-SEMIALDEHYDE DEHYDROGENASE, MITOCHONDRIAL"/>
    <property type="match status" value="1"/>
</dbReference>
<dbReference type="InterPro" id="IPR016163">
    <property type="entry name" value="Ald_DH_C"/>
</dbReference>
<evidence type="ECO:0000313" key="5">
    <source>
        <dbReference type="Proteomes" id="UP001236014"/>
    </source>
</evidence>
<gene>
    <name evidence="4" type="ORF">QRX50_20915</name>
</gene>
<dbReference type="Gene3D" id="3.40.605.10">
    <property type="entry name" value="Aldehyde Dehydrogenase, Chain A, domain 1"/>
    <property type="match status" value="1"/>
</dbReference>
<evidence type="ECO:0000313" key="4">
    <source>
        <dbReference type="EMBL" id="WIX83046.1"/>
    </source>
</evidence>
<evidence type="ECO:0000259" key="3">
    <source>
        <dbReference type="Pfam" id="PF00171"/>
    </source>
</evidence>
<dbReference type="InterPro" id="IPR016162">
    <property type="entry name" value="Ald_DH_N"/>
</dbReference>
<dbReference type="RefSeq" id="WP_285973606.1">
    <property type="nucleotide sequence ID" value="NZ_CP127294.1"/>
</dbReference>
<dbReference type="PANTHER" id="PTHR43353:SF3">
    <property type="entry name" value="ALDEHYDE DEHYDROGENASE-RELATED"/>
    <property type="match status" value="1"/>
</dbReference>
<organism evidence="4 5">
    <name type="scientific">Amycolatopsis carbonis</name>
    <dbReference type="NCBI Taxonomy" id="715471"/>
    <lineage>
        <taxon>Bacteria</taxon>
        <taxon>Bacillati</taxon>
        <taxon>Actinomycetota</taxon>
        <taxon>Actinomycetes</taxon>
        <taxon>Pseudonocardiales</taxon>
        <taxon>Pseudonocardiaceae</taxon>
        <taxon>Amycolatopsis</taxon>
    </lineage>
</organism>
<feature type="region of interest" description="Disordered" evidence="2">
    <location>
        <begin position="486"/>
        <end position="508"/>
    </location>
</feature>
<evidence type="ECO:0000256" key="2">
    <source>
        <dbReference type="SAM" id="MobiDB-lite"/>
    </source>
</evidence>
<dbReference type="SUPFAM" id="SSF53720">
    <property type="entry name" value="ALDH-like"/>
    <property type="match status" value="1"/>
</dbReference>
<reference evidence="4 5" key="1">
    <citation type="submission" date="2023-06" db="EMBL/GenBank/DDBJ databases">
        <authorList>
            <person name="Oyuntsetseg B."/>
            <person name="Kim S.B."/>
        </authorList>
    </citation>
    <scope>NUCLEOTIDE SEQUENCE [LARGE SCALE GENOMIC DNA]</scope>
    <source>
        <strain evidence="4 5">2-15</strain>
    </source>
</reference>
<dbReference type="EMBL" id="CP127294">
    <property type="protein sequence ID" value="WIX83046.1"/>
    <property type="molecule type" value="Genomic_DNA"/>
</dbReference>
<dbReference type="KEGG" id="acab:QRX50_20915"/>
<dbReference type="InterPro" id="IPR016161">
    <property type="entry name" value="Ald_DH/histidinol_DH"/>
</dbReference>
<accession>A0A9Y2IQ02</accession>
<feature type="compositionally biased region" description="Basic and acidic residues" evidence="2">
    <location>
        <begin position="498"/>
        <end position="508"/>
    </location>
</feature>
<keyword evidence="5" id="KW-1185">Reference proteome</keyword>
<sequence>MTTLENRPVAGADPWTGAALVPSAVENSVAEVRAIVTEAAAAAPELEALGRRGRANLLRALARALEAARERIIAVADAETALGAARLGGELTRTCYQFEFFADVVADGGYVEATLDPAGPTPMGPRPDLRRMLVPIGPVAVFGASNFPLAFSVPGGDTASALAAGNPVVVKAHGSHPGTSRLVHEVLREALVAAGAPAGTLGLVFGRAAAETLVTDPAIKAVGFTGSLSGGRALLDLIHGRPEPIPFYGELSSLNPLVVTAAAARERGAEIGAGLVASVTGSAGQLCTKPGLALVPAGAEGDAVVAAAAEALGTAEVVPLLNRRIHEAYLGDTAELVRASGVSEVASGPNPGSDGYRVAPLLATVDAADIPAEAFAEYFGPAAVIVRYRSQAELLAVLDQAPASLTATLHLGADETPKDLVTELGRRVGRLVFNGFPTGVAVSWAQHHGGPWPATNSLHTSVGATAIRRFLRPLAWQNAPAHLLPDELTDEPAAPLPRRIDGRLQTRR</sequence>
<evidence type="ECO:0000256" key="1">
    <source>
        <dbReference type="ARBA" id="ARBA00023002"/>
    </source>
</evidence>
<protein>
    <submittedName>
        <fullName evidence="4">Aldehyde dehydrogenase family protein</fullName>
    </submittedName>
</protein>
<name>A0A9Y2IQ02_9PSEU</name>
<dbReference type="Pfam" id="PF00171">
    <property type="entry name" value="Aldedh"/>
    <property type="match status" value="1"/>
</dbReference>
<keyword evidence="1" id="KW-0560">Oxidoreductase</keyword>
<dbReference type="AlphaFoldDB" id="A0A9Y2IQ02"/>
<dbReference type="InterPro" id="IPR050740">
    <property type="entry name" value="Aldehyde_DH_Superfamily"/>
</dbReference>